<dbReference type="Proteomes" id="UP000007799">
    <property type="component" value="Unassembled WGS sequence"/>
</dbReference>
<feature type="compositionally biased region" description="Polar residues" evidence="6">
    <location>
        <begin position="563"/>
        <end position="573"/>
    </location>
</feature>
<feature type="compositionally biased region" description="Basic and acidic residues" evidence="6">
    <location>
        <begin position="575"/>
        <end position="589"/>
    </location>
</feature>
<protein>
    <submittedName>
        <fullName evidence="8">WEE protein kinase</fullName>
    </submittedName>
</protein>
<evidence type="ECO:0000313" key="8">
    <source>
        <dbReference type="EMBL" id="EGD82554.1"/>
    </source>
</evidence>
<evidence type="ECO:0000259" key="7">
    <source>
        <dbReference type="PROSITE" id="PS50011"/>
    </source>
</evidence>
<keyword evidence="1" id="KW-0808">Transferase</keyword>
<reference evidence="8" key="1">
    <citation type="submission" date="2009-08" db="EMBL/GenBank/DDBJ databases">
        <title>Annotation of Salpingoeca rosetta.</title>
        <authorList>
            <consortium name="The Broad Institute Genome Sequencing Platform"/>
            <person name="Russ C."/>
            <person name="Cuomo C."/>
            <person name="Burger G."/>
            <person name="Gray M.W."/>
            <person name="Holland P.W.H."/>
            <person name="King N."/>
            <person name="Lang F.B.F."/>
            <person name="Roger A.J."/>
            <person name="Ruiz-Trillo I."/>
            <person name="Young S.K."/>
            <person name="Zeng Q."/>
            <person name="Gargeya S."/>
            <person name="Alvarado L."/>
            <person name="Berlin A."/>
            <person name="Chapman S.B."/>
            <person name="Chen Z."/>
            <person name="Freedman E."/>
            <person name="Gellesch M."/>
            <person name="Goldberg J."/>
            <person name="Griggs A."/>
            <person name="Gujja S."/>
            <person name="Heilman E."/>
            <person name="Heiman D."/>
            <person name="Howarth C."/>
            <person name="Mehta T."/>
            <person name="Neiman D."/>
            <person name="Pearson M."/>
            <person name="Roberts A."/>
            <person name="Saif S."/>
            <person name="Shea T."/>
            <person name="Shenoy N."/>
            <person name="Sisk P."/>
            <person name="Stolte C."/>
            <person name="Sykes S."/>
            <person name="White J."/>
            <person name="Yandava C."/>
            <person name="Haas B."/>
            <person name="Nusbaum C."/>
            <person name="Birren B."/>
        </authorList>
    </citation>
    <scope>NUCLEOTIDE SEQUENCE [LARGE SCALE GENOMIC DNA]</scope>
    <source>
        <strain evidence="8">ATCC 50818</strain>
    </source>
</reference>
<evidence type="ECO:0000256" key="6">
    <source>
        <dbReference type="SAM" id="MobiDB-lite"/>
    </source>
</evidence>
<dbReference type="PANTHER" id="PTHR11042">
    <property type="entry name" value="EUKARYOTIC TRANSLATION INITIATION FACTOR 2-ALPHA KINASE EIF2-ALPHA KINASE -RELATED"/>
    <property type="match status" value="1"/>
</dbReference>
<feature type="region of interest" description="Disordered" evidence="6">
    <location>
        <begin position="388"/>
        <end position="679"/>
    </location>
</feature>
<dbReference type="InterPro" id="IPR050339">
    <property type="entry name" value="CC_SR_Kinase"/>
</dbReference>
<keyword evidence="3 8" id="KW-0418">Kinase</keyword>
<dbReference type="InParanoid" id="F2U4I8"/>
<dbReference type="PROSITE" id="PS00108">
    <property type="entry name" value="PROTEIN_KINASE_ST"/>
    <property type="match status" value="1"/>
</dbReference>
<dbReference type="EMBL" id="GL832961">
    <property type="protein sequence ID" value="EGD82554.1"/>
    <property type="molecule type" value="Genomic_DNA"/>
</dbReference>
<dbReference type="GO" id="GO:0005737">
    <property type="term" value="C:cytoplasm"/>
    <property type="evidence" value="ECO:0007669"/>
    <property type="project" value="TreeGrafter"/>
</dbReference>
<accession>F2U4I8</accession>
<dbReference type="InterPro" id="IPR011009">
    <property type="entry name" value="Kinase-like_dom_sf"/>
</dbReference>
<proteinExistence type="inferred from homology"/>
<dbReference type="eggNOG" id="KOG0601">
    <property type="taxonomic scope" value="Eukaryota"/>
</dbReference>
<dbReference type="Pfam" id="PF00069">
    <property type="entry name" value="Pkinase"/>
    <property type="match status" value="1"/>
</dbReference>
<feature type="compositionally biased region" description="Acidic residues" evidence="6">
    <location>
        <begin position="453"/>
        <end position="463"/>
    </location>
</feature>
<dbReference type="SMART" id="SM00220">
    <property type="entry name" value="S_TKc"/>
    <property type="match status" value="1"/>
</dbReference>
<feature type="domain" description="Protein kinase" evidence="7">
    <location>
        <begin position="57"/>
        <end position="316"/>
    </location>
</feature>
<gene>
    <name evidence="8" type="ORF">PTSG_03206</name>
</gene>
<dbReference type="InterPro" id="IPR008271">
    <property type="entry name" value="Ser/Thr_kinase_AS"/>
</dbReference>
<dbReference type="GO" id="GO:0005634">
    <property type="term" value="C:nucleus"/>
    <property type="evidence" value="ECO:0007669"/>
    <property type="project" value="TreeGrafter"/>
</dbReference>
<dbReference type="Gene3D" id="1.10.510.10">
    <property type="entry name" value="Transferase(Phosphotransferase) domain 1"/>
    <property type="match status" value="1"/>
</dbReference>
<dbReference type="GO" id="GO:0004672">
    <property type="term" value="F:protein kinase activity"/>
    <property type="evidence" value="ECO:0007669"/>
    <property type="project" value="InterPro"/>
</dbReference>
<dbReference type="GO" id="GO:0005524">
    <property type="term" value="F:ATP binding"/>
    <property type="evidence" value="ECO:0007669"/>
    <property type="project" value="UniProtKB-KW"/>
</dbReference>
<keyword evidence="9" id="KW-1185">Reference proteome</keyword>
<dbReference type="OrthoDB" id="5337378at2759"/>
<dbReference type="PROSITE" id="PS50011">
    <property type="entry name" value="PROTEIN_KINASE_DOM"/>
    <property type="match status" value="1"/>
</dbReference>
<organism evidence="9">
    <name type="scientific">Salpingoeca rosetta (strain ATCC 50818 / BSB-021)</name>
    <dbReference type="NCBI Taxonomy" id="946362"/>
    <lineage>
        <taxon>Eukaryota</taxon>
        <taxon>Choanoflagellata</taxon>
        <taxon>Craspedida</taxon>
        <taxon>Salpingoecidae</taxon>
        <taxon>Salpingoeca</taxon>
    </lineage>
</organism>
<dbReference type="PANTHER" id="PTHR11042:SF190">
    <property type="entry name" value="MITOSIS INHIBITOR PROTEIN KINASE MIK1"/>
    <property type="match status" value="1"/>
</dbReference>
<evidence type="ECO:0000313" key="9">
    <source>
        <dbReference type="Proteomes" id="UP000007799"/>
    </source>
</evidence>
<evidence type="ECO:0000256" key="2">
    <source>
        <dbReference type="ARBA" id="ARBA00022741"/>
    </source>
</evidence>
<feature type="compositionally biased region" description="Gly residues" evidence="6">
    <location>
        <begin position="526"/>
        <end position="538"/>
    </location>
</feature>
<keyword evidence="2" id="KW-0547">Nucleotide-binding</keyword>
<keyword evidence="4" id="KW-0067">ATP-binding</keyword>
<dbReference type="SUPFAM" id="SSF56112">
    <property type="entry name" value="Protein kinase-like (PK-like)"/>
    <property type="match status" value="1"/>
</dbReference>
<evidence type="ECO:0000256" key="4">
    <source>
        <dbReference type="ARBA" id="ARBA00022840"/>
    </source>
</evidence>
<feature type="compositionally biased region" description="Basic and acidic residues" evidence="6">
    <location>
        <begin position="427"/>
        <end position="446"/>
    </location>
</feature>
<sequence>MATISPDASLIVSSPKGRPTPNLLNASFVKKSGVQPAGSPQRDRNAPHFKEALERMLPEDCVLGQAKNTKVHLVKRDNEVVCVLKIAEAPEKTIMELLNPHPHCIPCRITRLTEETASQKHWVIQMPYYPRTLKEEWMLGPDHKVDEDHVWTYLLDMTLALHHLSQHGVVHKDFKDDNILCGPRLLPSGARDPVEPTACVLADFGVASAQVTSSGAARFGADGDGIIMAPEAIHAPSHKSDMFSLGLTMAGLRSGFLLPRGGSEAYNSIRRGSLPSTFLDPHATSPDLRRVLEWLVSVNPDHRPSARELLRTEPLRSRLVRRTWRHITSTPLPFLVPNIFLFALLLLAAAVHMLLGLSPDVITTACIWWLTAAAERIPSSLNSCTLITPSESENQDNDDSVVSSPASTGKRRFSGPYDSDDDSSSDTDPRDLVKQRLHWDDYDDHSGSGSDGDGNDGDDDGNDDGGSRRGDGAGAGAGGNLSLSGRLGERSVLGRRSEGLPRLSPTLASTPRLDVLNIPRRRSSGDGSGSGSGSGGNSVGHIRSSSGGGAGNSSAAHFGSELVVTSPQLWSRSAQHRDRSDHSVDDRRAAYGSSGSSGSHRGGFSGLNLKSNVRPDAMRRQEHLHDGGGDGSEREEDEDGGHSFGDDGRGGTAAALLLMRSPPRGHTGPASTARRRRPE</sequence>
<feature type="compositionally biased region" description="Basic and acidic residues" evidence="6">
    <location>
        <begin position="640"/>
        <end position="649"/>
    </location>
</feature>
<dbReference type="AlphaFoldDB" id="F2U4I8"/>
<dbReference type="GeneID" id="16076377"/>
<dbReference type="RefSeq" id="XP_004995790.1">
    <property type="nucleotide sequence ID" value="XM_004995733.1"/>
</dbReference>
<dbReference type="KEGG" id="sre:PTSG_03206"/>
<name>F2U4I8_SALR5</name>
<comment type="similarity">
    <text evidence="5">Belongs to the protein kinase superfamily. Ser/Thr protein kinase family. GCN2 subfamily.</text>
</comment>
<feature type="compositionally biased region" description="Basic and acidic residues" evidence="6">
    <location>
        <begin position="616"/>
        <end position="632"/>
    </location>
</feature>
<evidence type="ECO:0000256" key="1">
    <source>
        <dbReference type="ARBA" id="ARBA00022679"/>
    </source>
</evidence>
<evidence type="ECO:0000256" key="3">
    <source>
        <dbReference type="ARBA" id="ARBA00022777"/>
    </source>
</evidence>
<evidence type="ECO:0000256" key="5">
    <source>
        <dbReference type="ARBA" id="ARBA00037982"/>
    </source>
</evidence>
<dbReference type="STRING" id="946362.F2U4I8"/>
<dbReference type="InterPro" id="IPR000719">
    <property type="entry name" value="Prot_kinase_dom"/>
</dbReference>